<name>A0ABP0KDS3_9DINO</name>
<evidence type="ECO:0008006" key="5">
    <source>
        <dbReference type="Google" id="ProtNLM"/>
    </source>
</evidence>
<sequence length="304" mass="33695">MVSSDRWRFQKHAVIASLFALVSGYADVITLVRYQAFANILTGNAIYLGRVTVNPQSDDKHTGWFYVAVCGSFAVGAFMQRLCELRWPNRGGSTAAVPLALLMMGTEVTYLATDINYHRHCLGWTVVFVAPLFGVVSAACSTGRMGIQTTMVTGHTLTVTQLLARLLFGETLTILDLRKLFMSIMAIAGTVSGACLGSLTLMSFRGFSERNANLLLFPVPVLLYTLLWLHDHLAKPRSLIKRVQKKLRSTAELPMYEDSKENGVDSNDDEDDEDGDDEEEEEEHDEVDETEITVQWDGKSDTGV</sequence>
<dbReference type="PANTHER" id="PTHR37314">
    <property type="entry name" value="SLR0142 PROTEIN"/>
    <property type="match status" value="1"/>
</dbReference>
<comment type="caution">
    <text evidence="3">The sequence shown here is derived from an EMBL/GenBank/DDBJ whole genome shotgun (WGS) entry which is preliminary data.</text>
</comment>
<feature type="transmembrane region" description="Helical" evidence="2">
    <location>
        <begin position="180"/>
        <end position="202"/>
    </location>
</feature>
<feature type="compositionally biased region" description="Acidic residues" evidence="1">
    <location>
        <begin position="266"/>
        <end position="291"/>
    </location>
</feature>
<dbReference type="Proteomes" id="UP001642464">
    <property type="component" value="Unassembled WGS sequence"/>
</dbReference>
<keyword evidence="2" id="KW-0812">Transmembrane</keyword>
<protein>
    <recommendedName>
        <fullName evidence="5">DUF1275 domain protein</fullName>
    </recommendedName>
</protein>
<evidence type="ECO:0000313" key="4">
    <source>
        <dbReference type="Proteomes" id="UP001642464"/>
    </source>
</evidence>
<evidence type="ECO:0000256" key="2">
    <source>
        <dbReference type="SAM" id="Phobius"/>
    </source>
</evidence>
<dbReference type="Pfam" id="PF06912">
    <property type="entry name" value="DUF1275"/>
    <property type="match status" value="1"/>
</dbReference>
<feature type="transmembrane region" description="Helical" evidence="2">
    <location>
        <begin position="65"/>
        <end position="82"/>
    </location>
</feature>
<evidence type="ECO:0000313" key="3">
    <source>
        <dbReference type="EMBL" id="CAK9024960.1"/>
    </source>
</evidence>
<proteinExistence type="predicted"/>
<keyword evidence="2" id="KW-0472">Membrane</keyword>
<dbReference type="EMBL" id="CAXAMM010011090">
    <property type="protein sequence ID" value="CAK9024960.1"/>
    <property type="molecule type" value="Genomic_DNA"/>
</dbReference>
<feature type="region of interest" description="Disordered" evidence="1">
    <location>
        <begin position="251"/>
        <end position="304"/>
    </location>
</feature>
<keyword evidence="2" id="KW-1133">Transmembrane helix</keyword>
<feature type="transmembrane region" description="Helical" evidence="2">
    <location>
        <begin position="214"/>
        <end position="234"/>
    </location>
</feature>
<feature type="transmembrane region" description="Helical" evidence="2">
    <location>
        <begin position="94"/>
        <end position="112"/>
    </location>
</feature>
<keyword evidence="4" id="KW-1185">Reference proteome</keyword>
<dbReference type="InterPro" id="IPR010699">
    <property type="entry name" value="DUF1275"/>
</dbReference>
<feature type="transmembrane region" description="Helical" evidence="2">
    <location>
        <begin position="121"/>
        <end position="139"/>
    </location>
</feature>
<gene>
    <name evidence="3" type="ORF">SCF082_LOCUS16860</name>
</gene>
<accession>A0ABP0KDS3</accession>
<dbReference type="PANTHER" id="PTHR37314:SF4">
    <property type="entry name" value="UPF0700 TRANSMEMBRANE PROTEIN YOAK"/>
    <property type="match status" value="1"/>
</dbReference>
<evidence type="ECO:0000256" key="1">
    <source>
        <dbReference type="SAM" id="MobiDB-lite"/>
    </source>
</evidence>
<reference evidence="3 4" key="1">
    <citation type="submission" date="2024-02" db="EMBL/GenBank/DDBJ databases">
        <authorList>
            <person name="Chen Y."/>
            <person name="Shah S."/>
            <person name="Dougan E. K."/>
            <person name="Thang M."/>
            <person name="Chan C."/>
        </authorList>
    </citation>
    <scope>NUCLEOTIDE SEQUENCE [LARGE SCALE GENOMIC DNA]</scope>
</reference>
<organism evidence="3 4">
    <name type="scientific">Durusdinium trenchii</name>
    <dbReference type="NCBI Taxonomy" id="1381693"/>
    <lineage>
        <taxon>Eukaryota</taxon>
        <taxon>Sar</taxon>
        <taxon>Alveolata</taxon>
        <taxon>Dinophyceae</taxon>
        <taxon>Suessiales</taxon>
        <taxon>Symbiodiniaceae</taxon>
        <taxon>Durusdinium</taxon>
    </lineage>
</organism>